<gene>
    <name evidence="1" type="primary">Acey_s0552.g3334</name>
    <name evidence="1" type="ORF">Y032_0552g3334</name>
</gene>
<sequence>MTSLVDIFGSSAEVPWSFRINEAVRETSEPPRSYIFPCEHVRTNSQQVVQSEASELANLYEAIRTSLLRTHGSSEFSSVLYATMMRGPLPSAAVEETLRSCMNQPSVFDSSKMVRLVQVAEEARYGGVMEITEALRMLVETVISQNVEENLLLIQLRDLGNEVLHLSGAICRVKNASTYDVSLRYENITSLYVANVGGPFKQIDLKDELCRYKASARAKKSVSATIVGFYRHIFEQLCFAISGHFTLDALGLARPELSSSVNVQQFRGTNDSFWITLGASDEIREEKFRSLMEVKATSTVDSNVAMAEALYVIVILHFLLTGAPSGR</sequence>
<comment type="caution">
    <text evidence="1">The sequence shown here is derived from an EMBL/GenBank/DDBJ whole genome shotgun (WGS) entry which is preliminary data.</text>
</comment>
<dbReference type="AlphaFoldDB" id="A0A016WQH4"/>
<dbReference type="Proteomes" id="UP000024635">
    <property type="component" value="Unassembled WGS sequence"/>
</dbReference>
<name>A0A016WQH4_9BILA</name>
<evidence type="ECO:0000313" key="1">
    <source>
        <dbReference type="EMBL" id="EYC41861.1"/>
    </source>
</evidence>
<dbReference type="OrthoDB" id="10411844at2759"/>
<keyword evidence="2" id="KW-1185">Reference proteome</keyword>
<protein>
    <submittedName>
        <fullName evidence="1">Uncharacterized protein</fullName>
    </submittedName>
</protein>
<evidence type="ECO:0000313" key="2">
    <source>
        <dbReference type="Proteomes" id="UP000024635"/>
    </source>
</evidence>
<dbReference type="EMBL" id="JARK01000152">
    <property type="protein sequence ID" value="EYC41861.1"/>
    <property type="molecule type" value="Genomic_DNA"/>
</dbReference>
<proteinExistence type="predicted"/>
<accession>A0A016WQH4</accession>
<organism evidence="1 2">
    <name type="scientific">Ancylostoma ceylanicum</name>
    <dbReference type="NCBI Taxonomy" id="53326"/>
    <lineage>
        <taxon>Eukaryota</taxon>
        <taxon>Metazoa</taxon>
        <taxon>Ecdysozoa</taxon>
        <taxon>Nematoda</taxon>
        <taxon>Chromadorea</taxon>
        <taxon>Rhabditida</taxon>
        <taxon>Rhabditina</taxon>
        <taxon>Rhabditomorpha</taxon>
        <taxon>Strongyloidea</taxon>
        <taxon>Ancylostomatidae</taxon>
        <taxon>Ancylostomatinae</taxon>
        <taxon>Ancylostoma</taxon>
    </lineage>
</organism>
<reference evidence="2" key="1">
    <citation type="journal article" date="2015" name="Nat. Genet.">
        <title>The genome and transcriptome of the zoonotic hookworm Ancylostoma ceylanicum identify infection-specific gene families.</title>
        <authorList>
            <person name="Schwarz E.M."/>
            <person name="Hu Y."/>
            <person name="Antoshechkin I."/>
            <person name="Miller M.M."/>
            <person name="Sternberg P.W."/>
            <person name="Aroian R.V."/>
        </authorList>
    </citation>
    <scope>NUCLEOTIDE SEQUENCE</scope>
    <source>
        <strain evidence="2">HY135</strain>
    </source>
</reference>